<gene>
    <name evidence="1" type="ORF">MEG1DRAFT_00301</name>
</gene>
<dbReference type="Gene3D" id="1.10.238.160">
    <property type="match status" value="1"/>
</dbReference>
<dbReference type="PATRIC" id="fig|1393735.3.peg.302"/>
<accession>A0A081S1W1</accession>
<proteinExistence type="predicted"/>
<organism evidence="1 2">
    <name type="scientific">Photorhabdus temperata subsp. temperata Meg1</name>
    <dbReference type="NCBI Taxonomy" id="1393735"/>
    <lineage>
        <taxon>Bacteria</taxon>
        <taxon>Pseudomonadati</taxon>
        <taxon>Pseudomonadota</taxon>
        <taxon>Gammaproteobacteria</taxon>
        <taxon>Enterobacterales</taxon>
        <taxon>Morganellaceae</taxon>
        <taxon>Photorhabdus</taxon>
    </lineage>
</organism>
<name>A0A081S1W1_PHOTE</name>
<protein>
    <submittedName>
        <fullName evidence="1">Transcriptional regulator, AlpA family</fullName>
    </submittedName>
</protein>
<evidence type="ECO:0000313" key="1">
    <source>
        <dbReference type="EMBL" id="KER04914.1"/>
    </source>
</evidence>
<reference evidence="1 2" key="1">
    <citation type="submission" date="2014-03" db="EMBL/GenBank/DDBJ databases">
        <title>Draft Genome of Photorhabdus temperata Meg1.</title>
        <authorList>
            <person name="Hurst S.G.IV."/>
            <person name="Morris K."/>
            <person name="Thomas K."/>
            <person name="Tisa L.S."/>
        </authorList>
    </citation>
    <scope>NUCLEOTIDE SEQUENCE [LARGE SCALE GENOMIC DNA]</scope>
    <source>
        <strain evidence="1 2">Meg1</strain>
    </source>
</reference>
<comment type="caution">
    <text evidence="1">The sequence shown here is derived from an EMBL/GenBank/DDBJ whole genome shotgun (WGS) entry which is preliminary data.</text>
</comment>
<sequence length="64" mass="7461">MAARYIGLKEMCQLTGKSHPTLWKMCAKRKEFPEPEKTLGGIFLGWPENAYEKWVREQTSNSTR</sequence>
<evidence type="ECO:0000313" key="2">
    <source>
        <dbReference type="Proteomes" id="UP000028002"/>
    </source>
</evidence>
<dbReference type="AlphaFoldDB" id="A0A081S1W1"/>
<dbReference type="Proteomes" id="UP000028002">
    <property type="component" value="Unassembled WGS sequence"/>
</dbReference>
<dbReference type="EMBL" id="JGVH01000003">
    <property type="protein sequence ID" value="KER04914.1"/>
    <property type="molecule type" value="Genomic_DNA"/>
</dbReference>
<dbReference type="RefSeq" id="WP_021323806.1">
    <property type="nucleotide sequence ID" value="NZ_CAWLUD010000003.1"/>
</dbReference>